<feature type="domain" description="Ig-like" evidence="5">
    <location>
        <begin position="21"/>
        <end position="111"/>
    </location>
</feature>
<reference evidence="6" key="1">
    <citation type="submission" date="2025-08" db="UniProtKB">
        <authorList>
            <consortium name="Ensembl"/>
        </authorList>
    </citation>
    <scope>IDENTIFICATION</scope>
</reference>
<dbReference type="Ensembl" id="ENSCLMT00005048839.1">
    <property type="protein sequence ID" value="ENSCLMP00005047223.1"/>
    <property type="gene ID" value="ENSCLMG00005021650.1"/>
</dbReference>
<protein>
    <recommendedName>
        <fullName evidence="4">Interleukin-12 subunit beta</fullName>
        <shortName evidence="4">IL-12B</shortName>
    </recommendedName>
    <alternativeName>
        <fullName evidence="4">Cytotoxic lymphocyte maturation factor 40 kDa subunit</fullName>
    </alternativeName>
    <alternativeName>
        <fullName evidence="4">IL-12 subunit p40</fullName>
    </alternativeName>
</protein>
<comment type="subunit">
    <text evidence="4">Heterodimer with IL12A; disulfide-linked. The heterodimer is known as interleukin IL-12.</text>
</comment>
<dbReference type="GeneTree" id="ENSGT00390000012630"/>
<dbReference type="Gene3D" id="2.60.40.10">
    <property type="entry name" value="Immunoglobulins"/>
    <property type="match status" value="2"/>
</dbReference>
<accession>A0A8C3AX52</accession>
<keyword evidence="3 4" id="KW-0325">Glycoprotein</keyword>
<evidence type="ECO:0000313" key="6">
    <source>
        <dbReference type="Ensembl" id="ENSCLMP00005047223.1"/>
    </source>
</evidence>
<keyword evidence="4" id="KW-0202">Cytokine</keyword>
<gene>
    <name evidence="4" type="primary">IL12B</name>
    <name evidence="6" type="synonym">il12ba</name>
</gene>
<dbReference type="InterPro" id="IPR007110">
    <property type="entry name" value="Ig-like_dom"/>
</dbReference>
<dbReference type="GO" id="GO:0004896">
    <property type="term" value="F:cytokine receptor activity"/>
    <property type="evidence" value="ECO:0007669"/>
    <property type="project" value="UniProtKB-UniRule"/>
</dbReference>
<keyword evidence="4" id="KW-0393">Immunoglobulin domain</keyword>
<dbReference type="InterPro" id="IPR050676">
    <property type="entry name" value="IL-12"/>
</dbReference>
<keyword evidence="2" id="KW-1015">Disulfide bond</keyword>
<comment type="similarity">
    <text evidence="4">Belongs to the IL-12B family.</text>
</comment>
<dbReference type="Proteomes" id="UP000694565">
    <property type="component" value="Unplaced"/>
</dbReference>
<dbReference type="Pfam" id="PF10420">
    <property type="entry name" value="IL12p40_C"/>
    <property type="match status" value="1"/>
</dbReference>
<dbReference type="InterPro" id="IPR036116">
    <property type="entry name" value="FN3_sf"/>
</dbReference>
<dbReference type="SUPFAM" id="SSF49265">
    <property type="entry name" value="Fibronectin type III"/>
    <property type="match status" value="1"/>
</dbReference>
<name>A0A8C3AX52_CYCLU</name>
<evidence type="ECO:0000256" key="4">
    <source>
        <dbReference type="RuleBase" id="RU281113"/>
    </source>
</evidence>
<evidence type="ECO:0000256" key="3">
    <source>
        <dbReference type="ARBA" id="ARBA00023180"/>
    </source>
</evidence>
<dbReference type="GO" id="GO:0005615">
    <property type="term" value="C:extracellular space"/>
    <property type="evidence" value="ECO:0007669"/>
    <property type="project" value="UniProtKB-KW"/>
</dbReference>
<dbReference type="InterPro" id="IPR015528">
    <property type="entry name" value="IL-12_beta"/>
</dbReference>
<comment type="subcellular location">
    <subcellularLocation>
        <location evidence="4">Secreted</location>
    </subcellularLocation>
</comment>
<evidence type="ECO:0000256" key="2">
    <source>
        <dbReference type="ARBA" id="ARBA00023157"/>
    </source>
</evidence>
<keyword evidence="4" id="KW-0964">Secreted</keyword>
<reference evidence="6" key="2">
    <citation type="submission" date="2025-09" db="UniProtKB">
        <authorList>
            <consortium name="Ensembl"/>
        </authorList>
    </citation>
    <scope>IDENTIFICATION</scope>
</reference>
<dbReference type="AlphaFoldDB" id="A0A8C3AX52"/>
<dbReference type="InterPro" id="IPR019482">
    <property type="entry name" value="IL-12_beta_cen-dom"/>
</dbReference>
<organism evidence="6 7">
    <name type="scientific">Cyclopterus lumpus</name>
    <name type="common">Lumpsucker</name>
    <dbReference type="NCBI Taxonomy" id="8103"/>
    <lineage>
        <taxon>Eukaryota</taxon>
        <taxon>Metazoa</taxon>
        <taxon>Chordata</taxon>
        <taxon>Craniata</taxon>
        <taxon>Vertebrata</taxon>
        <taxon>Euteleostomi</taxon>
        <taxon>Actinopterygii</taxon>
        <taxon>Neopterygii</taxon>
        <taxon>Teleostei</taxon>
        <taxon>Neoteleostei</taxon>
        <taxon>Acanthomorphata</taxon>
        <taxon>Eupercaria</taxon>
        <taxon>Perciformes</taxon>
        <taxon>Cottioidei</taxon>
        <taxon>Cottales</taxon>
        <taxon>Cyclopteridae</taxon>
        <taxon>Cyclopterus</taxon>
    </lineage>
</organism>
<dbReference type="PANTHER" id="PTHR48485">
    <property type="entry name" value="INTERLEUKIN-12 SUBUNIT BETA-RELATED"/>
    <property type="match status" value="1"/>
</dbReference>
<evidence type="ECO:0000256" key="1">
    <source>
        <dbReference type="ARBA" id="ARBA00022729"/>
    </source>
</evidence>
<dbReference type="GO" id="GO:0005125">
    <property type="term" value="F:cytokine activity"/>
    <property type="evidence" value="ECO:0007669"/>
    <property type="project" value="UniProtKB-KW"/>
</dbReference>
<dbReference type="InterPro" id="IPR013783">
    <property type="entry name" value="Ig-like_fold"/>
</dbReference>
<dbReference type="PANTHER" id="PTHR48485:SF4">
    <property type="entry name" value="INTERLEUKIN-12 SUBUNIT BETA"/>
    <property type="match status" value="1"/>
</dbReference>
<dbReference type="PRINTS" id="PR01928">
    <property type="entry name" value="INTRLEUKN12B"/>
</dbReference>
<evidence type="ECO:0000313" key="7">
    <source>
        <dbReference type="Proteomes" id="UP000694565"/>
    </source>
</evidence>
<evidence type="ECO:0000259" key="5">
    <source>
        <dbReference type="PROSITE" id="PS50835"/>
    </source>
</evidence>
<dbReference type="PROSITE" id="PS50835">
    <property type="entry name" value="IG_LIKE"/>
    <property type="match status" value="1"/>
</dbReference>
<sequence>MGKFSSEILLCAFLQVSDQNPTNQWTMMPHVLVVVMDGTLDQQPLSCLEQPEKLLRRDNKDGDISWRKNGEEEGQRGNVYLLDLKNSFAGGNYTCHSKDGSLLNHTEVLIQDDETTSKRIIVKTGQGDHLYCSAQNYNGEFHCSWTWQSRRVGQVAFLKARRISDDDDGQCSLDESGRLWTCSSGQSNFGCSVDDSGHRILCLDQQHCPYAEESQHIYVTVYMKSGYLVESYSKHFYMSEIVKPDKVAITKVNTTMIEWTYPSSWSSPYSYFPLTFQIAQFRERCKKCDKQCTDSKAIKTSTVHSTCQFKVKHRVKAVCIRAKDVLCNSQWSDWSFIRSVLPSGVKWDRLSSGVSNLLSISPLHANQTVCTFLVALTL</sequence>
<keyword evidence="7" id="KW-1185">Reference proteome</keyword>
<keyword evidence="1" id="KW-0732">Signal</keyword>
<proteinExistence type="inferred from homology"/>